<gene>
    <name evidence="2" type="ORF">AV530_012997</name>
</gene>
<evidence type="ECO:0000313" key="3">
    <source>
        <dbReference type="Proteomes" id="UP000190648"/>
    </source>
</evidence>
<evidence type="ECO:0000256" key="1">
    <source>
        <dbReference type="SAM" id="MobiDB-lite"/>
    </source>
</evidence>
<comment type="caution">
    <text evidence="2">The sequence shown here is derived from an EMBL/GenBank/DDBJ whole genome shotgun (WGS) entry which is preliminary data.</text>
</comment>
<dbReference type="EMBL" id="LSYS01008398">
    <property type="protein sequence ID" value="OPJ68945.1"/>
    <property type="molecule type" value="Genomic_DNA"/>
</dbReference>
<proteinExistence type="predicted"/>
<dbReference type="Proteomes" id="UP000190648">
    <property type="component" value="Unassembled WGS sequence"/>
</dbReference>
<dbReference type="AlphaFoldDB" id="A0A1V4JAA6"/>
<organism evidence="2 3">
    <name type="scientific">Patagioenas fasciata monilis</name>
    <dbReference type="NCBI Taxonomy" id="372326"/>
    <lineage>
        <taxon>Eukaryota</taxon>
        <taxon>Metazoa</taxon>
        <taxon>Chordata</taxon>
        <taxon>Craniata</taxon>
        <taxon>Vertebrata</taxon>
        <taxon>Euteleostomi</taxon>
        <taxon>Archelosauria</taxon>
        <taxon>Archosauria</taxon>
        <taxon>Dinosauria</taxon>
        <taxon>Saurischia</taxon>
        <taxon>Theropoda</taxon>
        <taxon>Coelurosauria</taxon>
        <taxon>Aves</taxon>
        <taxon>Neognathae</taxon>
        <taxon>Neoaves</taxon>
        <taxon>Columbimorphae</taxon>
        <taxon>Columbiformes</taxon>
        <taxon>Columbidae</taxon>
        <taxon>Patagioenas</taxon>
    </lineage>
</organism>
<evidence type="ECO:0000313" key="2">
    <source>
        <dbReference type="EMBL" id="OPJ68945.1"/>
    </source>
</evidence>
<reference evidence="2 3" key="1">
    <citation type="submission" date="2016-02" db="EMBL/GenBank/DDBJ databases">
        <title>Band-tailed pigeon sequencing and assembly.</title>
        <authorList>
            <person name="Soares A.E."/>
            <person name="Novak B.J."/>
            <person name="Rice E.S."/>
            <person name="O'Connell B."/>
            <person name="Chang D."/>
            <person name="Weber S."/>
            <person name="Shapiro B."/>
        </authorList>
    </citation>
    <scope>NUCLEOTIDE SEQUENCE [LARGE SCALE GENOMIC DNA]</scope>
    <source>
        <strain evidence="2">BTP2013</strain>
        <tissue evidence="2">Blood</tissue>
    </source>
</reference>
<keyword evidence="3" id="KW-1185">Reference proteome</keyword>
<protein>
    <submittedName>
        <fullName evidence="2">Uncharacterized protein</fullName>
    </submittedName>
</protein>
<feature type="compositionally biased region" description="Basic and acidic residues" evidence="1">
    <location>
        <begin position="7"/>
        <end position="22"/>
    </location>
</feature>
<feature type="region of interest" description="Disordered" evidence="1">
    <location>
        <begin position="1"/>
        <end position="39"/>
    </location>
</feature>
<sequence>MGSVFPSEKRTDSHFSLTDDQHSISTDNPDGLPNASGGKDHVSFSDCPCAAMEMQRSSRTRKFSALYKLS</sequence>
<name>A0A1V4JAA6_PATFA</name>
<accession>A0A1V4JAA6</accession>